<evidence type="ECO:0000313" key="1">
    <source>
        <dbReference type="EMBL" id="EAW13547.1"/>
    </source>
</evidence>
<dbReference type="Proteomes" id="UP000006701">
    <property type="component" value="Unassembled WGS sequence"/>
</dbReference>
<accession>A1C9M3</accession>
<dbReference type="VEuPathDB" id="FungiDB:ACLA_055950"/>
<dbReference type="HOGENOM" id="CLU_085160_0_0_1"/>
<gene>
    <name evidence="1" type="ORF">ACLA_055950</name>
</gene>
<dbReference type="AlphaFoldDB" id="A1C9M3"/>
<protein>
    <submittedName>
        <fullName evidence="1">Uncharacterized protein</fullName>
    </submittedName>
</protein>
<dbReference type="OrthoDB" id="4427207at2759"/>
<dbReference type="OMA" id="HFYHGRS"/>
<dbReference type="EMBL" id="DS027048">
    <property type="protein sequence ID" value="EAW13547.1"/>
    <property type="molecule type" value="Genomic_DNA"/>
</dbReference>
<reference evidence="1 2" key="1">
    <citation type="journal article" date="2008" name="PLoS Genet.">
        <title>Genomic islands in the pathogenic filamentous fungus Aspergillus fumigatus.</title>
        <authorList>
            <person name="Fedorova N.D."/>
            <person name="Khaldi N."/>
            <person name="Joardar V.S."/>
            <person name="Maiti R."/>
            <person name="Amedeo P."/>
            <person name="Anderson M.J."/>
            <person name="Crabtree J."/>
            <person name="Silva J.C."/>
            <person name="Badger J.H."/>
            <person name="Albarraq A."/>
            <person name="Angiuoli S."/>
            <person name="Bussey H."/>
            <person name="Bowyer P."/>
            <person name="Cotty P.J."/>
            <person name="Dyer P.S."/>
            <person name="Egan A."/>
            <person name="Galens K."/>
            <person name="Fraser-Liggett C.M."/>
            <person name="Haas B.J."/>
            <person name="Inman J.M."/>
            <person name="Kent R."/>
            <person name="Lemieux S."/>
            <person name="Malavazi I."/>
            <person name="Orvis J."/>
            <person name="Roemer T."/>
            <person name="Ronning C.M."/>
            <person name="Sundaram J.P."/>
            <person name="Sutton G."/>
            <person name="Turner G."/>
            <person name="Venter J.C."/>
            <person name="White O.R."/>
            <person name="Whitty B.R."/>
            <person name="Youngman P."/>
            <person name="Wolfe K.H."/>
            <person name="Goldman G.H."/>
            <person name="Wortman J.R."/>
            <person name="Jiang B."/>
            <person name="Denning D.W."/>
            <person name="Nierman W.C."/>
        </authorList>
    </citation>
    <scope>NUCLEOTIDE SEQUENCE [LARGE SCALE GENOMIC DNA]</scope>
    <source>
        <strain evidence="2">ATCC 1007 / CBS 513.65 / DSM 816 / NCTC 3887 / NRRL 1</strain>
    </source>
</reference>
<proteinExistence type="predicted"/>
<sequence length="287" mass="32626">MQSFDSGSLGPRDLLVNGAFCIEERTVLELLAFVLRAGDLPLTRDELKNRFGVEDFQYNDLSDIFQRLLVEYGNCARYSGLFKDLENICLKLIELSSRAKQDYDPIFANLKKIFKDEGDTDYLRRLVKQDVDNRLAEIRQLASTVDTATSNINDWDNANADHKYRLTDIVTDIEQRVENTPELKAKRDGFWGNYGDPVWRLEMSAVIDLIFSKAVIKDFQLLLGGWNALSNDLTNLGNFILNNTDPAPGLLANLEENAIIDQWQNLETEVRNLTNNVITPAVRKTTG</sequence>
<dbReference type="GeneID" id="4707194"/>
<name>A1C9M3_ASPCL</name>
<dbReference type="KEGG" id="act:ACLA_055950"/>
<dbReference type="RefSeq" id="XP_001274973.1">
    <property type="nucleotide sequence ID" value="XM_001274972.1"/>
</dbReference>
<keyword evidence="2" id="KW-1185">Reference proteome</keyword>
<evidence type="ECO:0000313" key="2">
    <source>
        <dbReference type="Proteomes" id="UP000006701"/>
    </source>
</evidence>
<organism evidence="1 2">
    <name type="scientific">Aspergillus clavatus (strain ATCC 1007 / CBS 513.65 / DSM 816 / NCTC 3887 / NRRL 1 / QM 1276 / 107)</name>
    <dbReference type="NCBI Taxonomy" id="344612"/>
    <lineage>
        <taxon>Eukaryota</taxon>
        <taxon>Fungi</taxon>
        <taxon>Dikarya</taxon>
        <taxon>Ascomycota</taxon>
        <taxon>Pezizomycotina</taxon>
        <taxon>Eurotiomycetes</taxon>
        <taxon>Eurotiomycetidae</taxon>
        <taxon>Eurotiales</taxon>
        <taxon>Aspergillaceae</taxon>
        <taxon>Aspergillus</taxon>
        <taxon>Aspergillus subgen. Fumigati</taxon>
    </lineage>
</organism>